<evidence type="ECO:0008006" key="3">
    <source>
        <dbReference type="Google" id="ProtNLM"/>
    </source>
</evidence>
<reference evidence="1 2" key="1">
    <citation type="submission" date="2020-08" db="EMBL/GenBank/DDBJ databases">
        <title>Genomic Encyclopedia of Type Strains, Phase IV (KMG-IV): sequencing the most valuable type-strain genomes for metagenomic binning, comparative biology and taxonomic classification.</title>
        <authorList>
            <person name="Goeker M."/>
        </authorList>
    </citation>
    <scope>NUCLEOTIDE SEQUENCE [LARGE SCALE GENOMIC DNA]</scope>
    <source>
        <strain evidence="1 2">DSM 45385</strain>
    </source>
</reference>
<dbReference type="EMBL" id="JACHIN010000023">
    <property type="protein sequence ID" value="MBB5084482.1"/>
    <property type="molecule type" value="Genomic_DNA"/>
</dbReference>
<comment type="caution">
    <text evidence="1">The sequence shown here is derived from an EMBL/GenBank/DDBJ whole genome shotgun (WGS) entry which is preliminary data.</text>
</comment>
<evidence type="ECO:0000313" key="1">
    <source>
        <dbReference type="EMBL" id="MBB5084482.1"/>
    </source>
</evidence>
<evidence type="ECO:0000313" key="2">
    <source>
        <dbReference type="Proteomes" id="UP000568380"/>
    </source>
</evidence>
<accession>A0A7W8ADV5</accession>
<dbReference type="AlphaFoldDB" id="A0A7W8ADV5"/>
<protein>
    <recommendedName>
        <fullName evidence="3">DUF4132 domain-containing protein</fullName>
    </recommendedName>
</protein>
<keyword evidence="2" id="KW-1185">Reference proteome</keyword>
<name>A0A7W8ADV5_9ACTN</name>
<sequence>MTRLAFGVVTHPGLRVRVLDPARPRPGAAVAVGPEGLDPAPALAELRRLVAAGGEDAAGAGVDLGDGFRSARLAGAAGDRRDAVLAALRVLGPERAHLLGERAGVLVALFGPAATKPVGAAAATALAESRWDALTLASAASDILGPEQLQTLLSACSGNDGIVGRERASRLAVHLGQIFADVPHPRRPALLMDLLERVVAHHAAGARRAARLAMHGKVDREDELRELYRHHADEQLLRRLRMTVGETPSLADAARWTPGPTDWSVMLQAAVEDAMAATVLLRTSVAVADLGTEAALASMTAQLNAAAAKVKGPRKLSGLPPRPGPYVRDLARWPDRADLARQRLPRARDYGVVVLEGVEELLADIPERVHGDLRQWAGRDLSAWRAAVPLSQARSPRTWTQPVLCGGAEPLSARQDGTEVVGDLLWLADLADALAAAHGHDAAEIAHGPIVPHRDWDPEPAEPAPLVPRLESVALALAGAAQLVSLGGRVSRCRTWAELVDGLLAGTAVAEALTGVFPLPGELARLEGAQVPGTTVTVRWARDPRTPAEWAAYMGNCIAGPYYLEEASEGRSVLAALIDGDGQITANLEIKPERYGWRVGEIRARFNADPEAELERRVQAWVGRLPVPSVRLPERAPRPVKGPGRRPGRLFREAGEPLTALAERALADALPELSALVRGAPHEDAEAGLVALRRAGRDELERACGGALDAFGAAGLWALTGVRPMSVAIGGLEPALAARVAPLVRDEPMLGSLRKLARHEAIAQARTAELVAVRLRRALGDLAGAGDTRLARAMARRPGTGVLCALTMAVTSWGPSDGLEAVARPAAVEIPGYPASSLADEDGPWHHARPGALELGADLDAFWDRIAAHGLLAPAAWLGRGGWPVLWQRACDGEGGRAAVWQRR</sequence>
<proteinExistence type="predicted"/>
<dbReference type="Proteomes" id="UP000568380">
    <property type="component" value="Unassembled WGS sequence"/>
</dbReference>
<organism evidence="1 2">
    <name type="scientific">Nonomuraea endophytica</name>
    <dbReference type="NCBI Taxonomy" id="714136"/>
    <lineage>
        <taxon>Bacteria</taxon>
        <taxon>Bacillati</taxon>
        <taxon>Actinomycetota</taxon>
        <taxon>Actinomycetes</taxon>
        <taxon>Streptosporangiales</taxon>
        <taxon>Streptosporangiaceae</taxon>
        <taxon>Nonomuraea</taxon>
    </lineage>
</organism>
<gene>
    <name evidence="1" type="ORF">HNR40_009991</name>
</gene>
<dbReference type="RefSeq" id="WP_184974500.1">
    <property type="nucleotide sequence ID" value="NZ_JACHIN010000023.1"/>
</dbReference>